<feature type="transmembrane region" description="Helical" evidence="1">
    <location>
        <begin position="210"/>
        <end position="229"/>
    </location>
</feature>
<feature type="transmembrane region" description="Helical" evidence="1">
    <location>
        <begin position="6"/>
        <end position="24"/>
    </location>
</feature>
<evidence type="ECO:0000313" key="2">
    <source>
        <dbReference type="EMBL" id="KOA20436.1"/>
    </source>
</evidence>
<feature type="transmembrane region" description="Helical" evidence="1">
    <location>
        <begin position="36"/>
        <end position="54"/>
    </location>
</feature>
<dbReference type="STRING" id="36844.SAMN04488501_10828"/>
<sequence length="231" mass="26546">MMNNSFFVIFILAHLIGDFVLQTDKIAKEKASSIKGVFVHSLIVILVQMLFLSVFGIKGIISGLISGSIHFFIDSIKLYISKNIFLKNKQTLYFLFDQAIHIAIILFLTLTFGKELGENYKEHIGYLKYAVSIITLTYASTVASKILIFDLDLVPKDKGFFMKDERILDAIVAILIWIIIGFIKWKLLIIALILVLFSLYLALGKKLYKYYNKVYFIKYIVYLIVSLILKF</sequence>
<evidence type="ECO:0008006" key="4">
    <source>
        <dbReference type="Google" id="ProtNLM"/>
    </source>
</evidence>
<feature type="transmembrane region" description="Helical" evidence="1">
    <location>
        <begin position="92"/>
        <end position="112"/>
    </location>
</feature>
<dbReference type="Pfam" id="PF11750">
    <property type="entry name" value="DUF3307"/>
    <property type="match status" value="1"/>
</dbReference>
<feature type="transmembrane region" description="Helical" evidence="1">
    <location>
        <begin position="170"/>
        <end position="198"/>
    </location>
</feature>
<organism evidence="2 3">
    <name type="scientific">Clostridium homopropionicum DSM 5847</name>
    <dbReference type="NCBI Taxonomy" id="1121318"/>
    <lineage>
        <taxon>Bacteria</taxon>
        <taxon>Bacillati</taxon>
        <taxon>Bacillota</taxon>
        <taxon>Clostridia</taxon>
        <taxon>Eubacteriales</taxon>
        <taxon>Clostridiaceae</taxon>
        <taxon>Clostridium</taxon>
    </lineage>
</organism>
<reference evidence="3" key="1">
    <citation type="submission" date="2015-08" db="EMBL/GenBank/DDBJ databases">
        <title>Genome sequence of the strict anaerobe Clostridium homopropionicum LuHBu1 (DSM 5847T).</title>
        <authorList>
            <person name="Poehlein A."/>
            <person name="Beck M."/>
            <person name="Schiel-Bengelsdorf B."/>
            <person name="Bengelsdorf F.R."/>
            <person name="Daniel R."/>
            <person name="Duerre P."/>
        </authorList>
    </citation>
    <scope>NUCLEOTIDE SEQUENCE [LARGE SCALE GENOMIC DNA]</scope>
    <source>
        <strain evidence="3">DSM 5847</strain>
    </source>
</reference>
<evidence type="ECO:0000256" key="1">
    <source>
        <dbReference type="SAM" id="Phobius"/>
    </source>
</evidence>
<dbReference type="RefSeq" id="WP_052220607.1">
    <property type="nucleotide sequence ID" value="NZ_LHUR01000013.1"/>
</dbReference>
<proteinExistence type="predicted"/>
<feature type="transmembrane region" description="Helical" evidence="1">
    <location>
        <begin position="124"/>
        <end position="149"/>
    </location>
</feature>
<dbReference type="PATRIC" id="fig|1121318.3.peg.1032"/>
<accession>A0A0L6ZBU0</accession>
<dbReference type="Proteomes" id="UP000037043">
    <property type="component" value="Unassembled WGS sequence"/>
</dbReference>
<evidence type="ECO:0000313" key="3">
    <source>
        <dbReference type="Proteomes" id="UP000037043"/>
    </source>
</evidence>
<keyword evidence="1" id="KW-0812">Transmembrane</keyword>
<protein>
    <recommendedName>
        <fullName evidence="4">DUF3307 domain-containing protein</fullName>
    </recommendedName>
</protein>
<keyword evidence="1" id="KW-0472">Membrane</keyword>
<name>A0A0L6ZBU0_9CLOT</name>
<comment type="caution">
    <text evidence="2">The sequence shown here is derived from an EMBL/GenBank/DDBJ whole genome shotgun (WGS) entry which is preliminary data.</text>
</comment>
<keyword evidence="1" id="KW-1133">Transmembrane helix</keyword>
<keyword evidence="3" id="KW-1185">Reference proteome</keyword>
<gene>
    <name evidence="2" type="ORF">CLHOM_10240</name>
</gene>
<dbReference type="InterPro" id="IPR021737">
    <property type="entry name" value="Phage_phiKZ_Orf197"/>
</dbReference>
<dbReference type="EMBL" id="LHUR01000013">
    <property type="protein sequence ID" value="KOA20436.1"/>
    <property type="molecule type" value="Genomic_DNA"/>
</dbReference>
<dbReference type="AlphaFoldDB" id="A0A0L6ZBU0"/>